<reference evidence="5 6" key="1">
    <citation type="submission" date="2020-02" db="EMBL/GenBank/DDBJ databases">
        <title>Whole genome sequence of Halogeometricum borinquense strain wsp4.</title>
        <authorList>
            <person name="Verma D.K."/>
            <person name="Gopal K."/>
            <person name="Prasad E.S."/>
        </authorList>
    </citation>
    <scope>NUCLEOTIDE SEQUENCE [LARGE SCALE GENOMIC DNA]</scope>
    <source>
        <strain evidence="6">wsp4</strain>
    </source>
</reference>
<dbReference type="Proteomes" id="UP000465846">
    <property type="component" value="Chromosome"/>
</dbReference>
<dbReference type="Pfam" id="PF00902">
    <property type="entry name" value="TatC"/>
    <property type="match status" value="1"/>
</dbReference>
<dbReference type="RefSeq" id="WP_163486990.1">
    <property type="nucleotide sequence ID" value="NZ_CP048739.1"/>
</dbReference>
<organism evidence="5 6">
    <name type="scientific">Halogeometricum borinquense</name>
    <dbReference type="NCBI Taxonomy" id="60847"/>
    <lineage>
        <taxon>Archaea</taxon>
        <taxon>Methanobacteriati</taxon>
        <taxon>Methanobacteriota</taxon>
        <taxon>Stenosarchaea group</taxon>
        <taxon>Halobacteria</taxon>
        <taxon>Halobacteriales</taxon>
        <taxon>Haloferacaceae</taxon>
        <taxon>Halogeometricum</taxon>
    </lineage>
</organism>
<name>A0A6C0UMU2_9EURY</name>
<proteinExistence type="predicted"/>
<keyword evidence="3" id="KW-1133">Transmembrane helix</keyword>
<dbReference type="GO" id="GO:0016020">
    <property type="term" value="C:membrane"/>
    <property type="evidence" value="ECO:0007669"/>
    <property type="project" value="UniProtKB-SubCell"/>
</dbReference>
<keyword evidence="4" id="KW-0472">Membrane</keyword>
<gene>
    <name evidence="5" type="ORF">G3I44_13455</name>
</gene>
<accession>A0A6C0UMU2</accession>
<comment type="subcellular location">
    <subcellularLocation>
        <location evidence="1">Membrane</location>
        <topology evidence="1">Multi-pass membrane protein</topology>
    </subcellularLocation>
</comment>
<protein>
    <submittedName>
        <fullName evidence="5">Preprotein translocase subunit TatC</fullName>
    </submittedName>
</protein>
<dbReference type="GeneID" id="44080426"/>
<dbReference type="EMBL" id="CP048739">
    <property type="protein sequence ID" value="QIB75199.1"/>
    <property type="molecule type" value="Genomic_DNA"/>
</dbReference>
<keyword evidence="2" id="KW-0812">Transmembrane</keyword>
<evidence type="ECO:0000256" key="4">
    <source>
        <dbReference type="ARBA" id="ARBA00023136"/>
    </source>
</evidence>
<dbReference type="InterPro" id="IPR002033">
    <property type="entry name" value="TatC"/>
</dbReference>
<evidence type="ECO:0000313" key="6">
    <source>
        <dbReference type="Proteomes" id="UP000465846"/>
    </source>
</evidence>
<sequence>MPSELYPADGFDGTGDGPVGATVRRNLRTLLGVFLLVSAVVTAAASGINLTDVVPWSVVPPRLSPTPLTDFRLALEVGTLSGVFAAGLTLVGLLGRDARVSLSRSRRHAVVAAFAFTVGVAAGVILLPAVAEAVSRIAATSAAGLDVYWYTEVWLFFPVALGVAAATPFLLVAAVRAGVVGRFTSTRERGYAALAFVVFAACYSPADSATFVLLAAPLFVGLAAGIAWLEFR</sequence>
<dbReference type="AlphaFoldDB" id="A0A6C0UMU2"/>
<evidence type="ECO:0000256" key="3">
    <source>
        <dbReference type="ARBA" id="ARBA00022989"/>
    </source>
</evidence>
<evidence type="ECO:0000256" key="2">
    <source>
        <dbReference type="ARBA" id="ARBA00022692"/>
    </source>
</evidence>
<evidence type="ECO:0000313" key="5">
    <source>
        <dbReference type="EMBL" id="QIB75199.1"/>
    </source>
</evidence>
<evidence type="ECO:0000256" key="1">
    <source>
        <dbReference type="ARBA" id="ARBA00004141"/>
    </source>
</evidence>